<dbReference type="AlphaFoldDB" id="A0A4Y7SVJ2"/>
<evidence type="ECO:0000256" key="1">
    <source>
        <dbReference type="SAM" id="MobiDB-lite"/>
    </source>
</evidence>
<evidence type="ECO:0000313" key="3">
    <source>
        <dbReference type="Proteomes" id="UP000298030"/>
    </source>
</evidence>
<proteinExistence type="predicted"/>
<feature type="compositionally biased region" description="Polar residues" evidence="1">
    <location>
        <begin position="319"/>
        <end position="331"/>
    </location>
</feature>
<reference evidence="2 3" key="1">
    <citation type="journal article" date="2019" name="Nat. Ecol. Evol.">
        <title>Megaphylogeny resolves global patterns of mushroom evolution.</title>
        <authorList>
            <person name="Varga T."/>
            <person name="Krizsan K."/>
            <person name="Foldi C."/>
            <person name="Dima B."/>
            <person name="Sanchez-Garcia M."/>
            <person name="Sanchez-Ramirez S."/>
            <person name="Szollosi G.J."/>
            <person name="Szarkandi J.G."/>
            <person name="Papp V."/>
            <person name="Albert L."/>
            <person name="Andreopoulos W."/>
            <person name="Angelini C."/>
            <person name="Antonin V."/>
            <person name="Barry K.W."/>
            <person name="Bougher N.L."/>
            <person name="Buchanan P."/>
            <person name="Buyck B."/>
            <person name="Bense V."/>
            <person name="Catcheside P."/>
            <person name="Chovatia M."/>
            <person name="Cooper J."/>
            <person name="Damon W."/>
            <person name="Desjardin D."/>
            <person name="Finy P."/>
            <person name="Geml J."/>
            <person name="Haridas S."/>
            <person name="Hughes K."/>
            <person name="Justo A."/>
            <person name="Karasinski D."/>
            <person name="Kautmanova I."/>
            <person name="Kiss B."/>
            <person name="Kocsube S."/>
            <person name="Kotiranta H."/>
            <person name="LaButti K.M."/>
            <person name="Lechner B.E."/>
            <person name="Liimatainen K."/>
            <person name="Lipzen A."/>
            <person name="Lukacs Z."/>
            <person name="Mihaltcheva S."/>
            <person name="Morgado L.N."/>
            <person name="Niskanen T."/>
            <person name="Noordeloos M.E."/>
            <person name="Ohm R.A."/>
            <person name="Ortiz-Santana B."/>
            <person name="Ovrebo C."/>
            <person name="Racz N."/>
            <person name="Riley R."/>
            <person name="Savchenko A."/>
            <person name="Shiryaev A."/>
            <person name="Soop K."/>
            <person name="Spirin V."/>
            <person name="Szebenyi C."/>
            <person name="Tomsovsky M."/>
            <person name="Tulloss R.E."/>
            <person name="Uehling J."/>
            <person name="Grigoriev I.V."/>
            <person name="Vagvolgyi C."/>
            <person name="Papp T."/>
            <person name="Martin F.M."/>
            <person name="Miettinen O."/>
            <person name="Hibbett D.S."/>
            <person name="Nagy L.G."/>
        </authorList>
    </citation>
    <scope>NUCLEOTIDE SEQUENCE [LARGE SCALE GENOMIC DNA]</scope>
    <source>
        <strain evidence="2 3">FP101781</strain>
    </source>
</reference>
<protein>
    <submittedName>
        <fullName evidence="2">Uncharacterized protein</fullName>
    </submittedName>
</protein>
<dbReference type="OrthoDB" id="3048394at2759"/>
<name>A0A4Y7SVJ2_COPMI</name>
<dbReference type="Proteomes" id="UP000298030">
    <property type="component" value="Unassembled WGS sequence"/>
</dbReference>
<evidence type="ECO:0000313" key="2">
    <source>
        <dbReference type="EMBL" id="TEB25634.1"/>
    </source>
</evidence>
<keyword evidence="3" id="KW-1185">Reference proteome</keyword>
<gene>
    <name evidence="2" type="ORF">FA13DRAFT_1796327</name>
</gene>
<organism evidence="2 3">
    <name type="scientific">Coprinellus micaceus</name>
    <name type="common">Glistening ink-cap mushroom</name>
    <name type="synonym">Coprinus micaceus</name>
    <dbReference type="NCBI Taxonomy" id="71717"/>
    <lineage>
        <taxon>Eukaryota</taxon>
        <taxon>Fungi</taxon>
        <taxon>Dikarya</taxon>
        <taxon>Basidiomycota</taxon>
        <taxon>Agaricomycotina</taxon>
        <taxon>Agaricomycetes</taxon>
        <taxon>Agaricomycetidae</taxon>
        <taxon>Agaricales</taxon>
        <taxon>Agaricineae</taxon>
        <taxon>Psathyrellaceae</taxon>
        <taxon>Coprinellus</taxon>
    </lineage>
</organism>
<comment type="caution">
    <text evidence="2">The sequence shown here is derived from an EMBL/GenBank/DDBJ whole genome shotgun (WGS) entry which is preliminary data.</text>
</comment>
<accession>A0A4Y7SVJ2</accession>
<feature type="compositionally biased region" description="Basic and acidic residues" evidence="1">
    <location>
        <begin position="332"/>
        <end position="341"/>
    </location>
</feature>
<sequence length="363" mass="40606">MSVHHRSGQIQSPLPSVILGHFIRQVQEHHFRTSTRAPRPLHYDTSTKSLAQYPWPCDEETGEKTSPSMLEAFRRTHEFKGPCCLCPLLDESNNYAEAFIGIIEVARHEVSESTLHGDGPFSQMNGLPASVRLETFFELPHLMVEACHKRGNPLPPQALNHRSDLQRAMDSPGLFQVINSPTIKGWGREWLSTMDPGLPEQARLSFMQKLTEGIAEEDFWLTFIQCASCGLVILRQGAFTIHKCNMPLSRVIRQGTQRNLACPYPSVAPNRHAPIRVLTQAPSRIAPSRWWPSIGDTPETRPLGVMQSRRRGERPTIRRSPTPTDVSSPRSEGSDSEHDEGLEADEGPEPNEGLEPVSANLHA</sequence>
<dbReference type="EMBL" id="QPFP01000055">
    <property type="protein sequence ID" value="TEB25634.1"/>
    <property type="molecule type" value="Genomic_DNA"/>
</dbReference>
<feature type="region of interest" description="Disordered" evidence="1">
    <location>
        <begin position="287"/>
        <end position="363"/>
    </location>
</feature>